<dbReference type="EMBL" id="FWWY01000001">
    <property type="protein sequence ID" value="SMC07108.1"/>
    <property type="molecule type" value="Genomic_DNA"/>
</dbReference>
<keyword evidence="1" id="KW-1133">Transmembrane helix</keyword>
<keyword evidence="3" id="KW-1185">Reference proteome</keyword>
<dbReference type="OrthoDB" id="2083075at2"/>
<evidence type="ECO:0000256" key="1">
    <source>
        <dbReference type="SAM" id="Phobius"/>
    </source>
</evidence>
<sequence length="199" mass="22744">MKEFWVLGSALLVGFQGGTGLYHQGRIVHHLSTVLAWILIFVLLFLLWHTTASISLQGWWFAAGLILVTKAAMDIHHHQTANRILTATWVEPLEAAGTLFMLMVGTSDLVGIFAGFLAGLVLPYALQDWLNPFARWGDVLRIVSLGAVGFEDLSRALWPLSWPPVPYVWWMIPWLIWWEISDWLWRDLSTTWPAKPRRE</sequence>
<name>A0A1W1WLB6_SULTA</name>
<accession>A0A1W1WLB6</accession>
<protein>
    <submittedName>
        <fullName evidence="2">Uncharacterized protein</fullName>
    </submittedName>
</protein>
<feature type="transmembrane region" description="Helical" evidence="1">
    <location>
        <begin position="27"/>
        <end position="48"/>
    </location>
</feature>
<dbReference type="Proteomes" id="UP000192660">
    <property type="component" value="Unassembled WGS sequence"/>
</dbReference>
<dbReference type="AlphaFoldDB" id="A0A1W1WLB6"/>
<evidence type="ECO:0000313" key="3">
    <source>
        <dbReference type="Proteomes" id="UP000192660"/>
    </source>
</evidence>
<keyword evidence="1" id="KW-0472">Membrane</keyword>
<dbReference type="RefSeq" id="WP_020374870.1">
    <property type="nucleotide sequence ID" value="NZ_FWWY01000001.1"/>
</dbReference>
<dbReference type="STRING" id="28034.BFX07_06400"/>
<evidence type="ECO:0000313" key="2">
    <source>
        <dbReference type="EMBL" id="SMC07108.1"/>
    </source>
</evidence>
<feature type="transmembrane region" description="Helical" evidence="1">
    <location>
        <begin position="109"/>
        <end position="126"/>
    </location>
</feature>
<reference evidence="3" key="1">
    <citation type="submission" date="2017-04" db="EMBL/GenBank/DDBJ databases">
        <authorList>
            <person name="Varghese N."/>
            <person name="Submissions S."/>
        </authorList>
    </citation>
    <scope>NUCLEOTIDE SEQUENCE [LARGE SCALE GENOMIC DNA]</scope>
    <source>
        <strain evidence="3">DSM 9293</strain>
    </source>
</reference>
<gene>
    <name evidence="2" type="ORF">SAMN00768000_3209</name>
</gene>
<organism evidence="2 3">
    <name type="scientific">Sulfobacillus thermosulfidooxidans (strain DSM 9293 / VKM B-1269 / AT-1)</name>
    <dbReference type="NCBI Taxonomy" id="929705"/>
    <lineage>
        <taxon>Bacteria</taxon>
        <taxon>Bacillati</taxon>
        <taxon>Bacillota</taxon>
        <taxon>Clostridia</taxon>
        <taxon>Eubacteriales</taxon>
        <taxon>Clostridiales Family XVII. Incertae Sedis</taxon>
        <taxon>Sulfobacillus</taxon>
    </lineage>
</organism>
<proteinExistence type="predicted"/>
<keyword evidence="1" id="KW-0812">Transmembrane</keyword>